<accession>A0AB33ITL4</accession>
<dbReference type="AlphaFoldDB" id="A0AB33ITL4"/>
<reference evidence="1" key="1">
    <citation type="submission" date="2024-07" db="EMBL/GenBank/DDBJ databases">
        <title>Complete genome sequence of Prevotella sp. YM-2024 GTC17254.</title>
        <authorList>
            <person name="Hayashi M."/>
            <person name="Muto Y."/>
            <person name="Tanaka K."/>
            <person name="Niwa H."/>
        </authorList>
    </citation>
    <scope>NUCLEOTIDE SEQUENCE</scope>
    <source>
        <strain evidence="1">GTC17254</strain>
    </source>
</reference>
<gene>
    <name evidence="1" type="ORF">GTC17254_05210</name>
</gene>
<name>A0AB33ITL4_9BACT</name>
<dbReference type="SUPFAM" id="SSF51391">
    <property type="entry name" value="Thiamin phosphate synthase"/>
    <property type="match status" value="1"/>
</dbReference>
<sequence>MTKSSFFVEEDKILVTLFDEGLDNLHLYKPDSSPLYAERLLSLIPEQHYKRITIHEHFYLKKEYNLAGIHLDSPSIELPNGYKGKISRTCTDIAQLKEMKKKSNYVFLKNVFDCIEFKDERSNFSMTELENAAAKGLIDKKVYALGGMGLDNIALAKELGFGGVVICGDMWKRFDIHNQVDFKDLVVHFEQLRKAVDK</sequence>
<dbReference type="InterPro" id="IPR013785">
    <property type="entry name" value="Aldolase_TIM"/>
</dbReference>
<dbReference type="EMBL" id="AP035786">
    <property type="protein sequence ID" value="BFO72924.1"/>
    <property type="molecule type" value="Genomic_DNA"/>
</dbReference>
<dbReference type="Gene3D" id="3.20.20.70">
    <property type="entry name" value="Aldolase class I"/>
    <property type="match status" value="1"/>
</dbReference>
<protein>
    <submittedName>
        <fullName evidence="1">Thiamine phosphate synthase</fullName>
    </submittedName>
</protein>
<proteinExistence type="predicted"/>
<evidence type="ECO:0000313" key="1">
    <source>
        <dbReference type="EMBL" id="BFO72924.1"/>
    </source>
</evidence>
<organism evidence="1">
    <name type="scientific">Prevotella sp. GTC17254</name>
    <dbReference type="NCBI Taxonomy" id="3236794"/>
    <lineage>
        <taxon>Bacteria</taxon>
        <taxon>Pseudomonadati</taxon>
        <taxon>Bacteroidota</taxon>
        <taxon>Bacteroidia</taxon>
        <taxon>Bacteroidales</taxon>
        <taxon>Prevotellaceae</taxon>
        <taxon>Prevotella</taxon>
    </lineage>
</organism>
<dbReference type="InterPro" id="IPR036206">
    <property type="entry name" value="ThiamineP_synth_sf"/>
</dbReference>